<evidence type="ECO:0000256" key="2">
    <source>
        <dbReference type="ARBA" id="ARBA00022694"/>
    </source>
</evidence>
<dbReference type="Pfam" id="PF21238">
    <property type="entry name" value="Pus10_C"/>
    <property type="match status" value="1"/>
</dbReference>
<evidence type="ECO:0000259" key="5">
    <source>
        <dbReference type="Pfam" id="PF21238"/>
    </source>
</evidence>
<reference evidence="6 7" key="1">
    <citation type="journal article" date="2016" name="BMC Genomics">
        <title>Comparative genomics reveals Cyclospora cayetanensis possesses coccidia-like metabolism and invasion components but unique surface antigens.</title>
        <authorList>
            <person name="Liu S."/>
            <person name="Wang L."/>
            <person name="Zheng H."/>
            <person name="Xu Z."/>
            <person name="Roellig D.M."/>
            <person name="Li N."/>
            <person name="Frace M.A."/>
            <person name="Tang K."/>
            <person name="Arrowood M.J."/>
            <person name="Moss D.M."/>
            <person name="Zhang L."/>
            <person name="Feng Y."/>
            <person name="Xiao L."/>
        </authorList>
    </citation>
    <scope>NUCLEOTIDE SEQUENCE [LARGE SCALE GENOMIC DNA]</scope>
    <source>
        <strain evidence="6 7">CHN_HEN01</strain>
    </source>
</reference>
<dbReference type="InParanoid" id="A0A1D3CSA0"/>
<keyword evidence="7" id="KW-1185">Reference proteome</keyword>
<comment type="caution">
    <text evidence="6">The sequence shown here is derived from an EMBL/GenBank/DDBJ whole genome shotgun (WGS) entry which is preliminary data.</text>
</comment>
<dbReference type="Proteomes" id="UP000095192">
    <property type="component" value="Unassembled WGS sequence"/>
</dbReference>
<dbReference type="GO" id="GO:0160148">
    <property type="term" value="F:tRNA pseudouridine(55) synthase activity"/>
    <property type="evidence" value="ECO:0007669"/>
    <property type="project" value="UniProtKB-EC"/>
</dbReference>
<organism evidence="6 7">
    <name type="scientific">Cyclospora cayetanensis</name>
    <dbReference type="NCBI Taxonomy" id="88456"/>
    <lineage>
        <taxon>Eukaryota</taxon>
        <taxon>Sar</taxon>
        <taxon>Alveolata</taxon>
        <taxon>Apicomplexa</taxon>
        <taxon>Conoidasida</taxon>
        <taxon>Coccidia</taxon>
        <taxon>Eucoccidiorida</taxon>
        <taxon>Eimeriorina</taxon>
        <taxon>Eimeriidae</taxon>
        <taxon>Cyclospora</taxon>
    </lineage>
</organism>
<dbReference type="PANTHER" id="PTHR21568">
    <property type="entry name" value="TRNA PSEUDOURIDINE SYNTHASE PUS10"/>
    <property type="match status" value="1"/>
</dbReference>
<feature type="region of interest" description="Disordered" evidence="4">
    <location>
        <begin position="1"/>
        <end position="37"/>
    </location>
</feature>
<gene>
    <name evidence="6" type="ORF">cyc_08342</name>
</gene>
<evidence type="ECO:0000313" key="7">
    <source>
        <dbReference type="Proteomes" id="UP000095192"/>
    </source>
</evidence>
<proteinExistence type="predicted"/>
<keyword evidence="2" id="KW-0819">tRNA processing</keyword>
<evidence type="ECO:0000256" key="1">
    <source>
        <dbReference type="ARBA" id="ARBA00012787"/>
    </source>
</evidence>
<evidence type="ECO:0000256" key="3">
    <source>
        <dbReference type="ARBA" id="ARBA00023235"/>
    </source>
</evidence>
<dbReference type="InterPro" id="IPR048741">
    <property type="entry name" value="Pus10-like_C"/>
</dbReference>
<accession>A0A1D3CSA0</accession>
<evidence type="ECO:0000313" key="6">
    <source>
        <dbReference type="EMBL" id="OEH74068.1"/>
    </source>
</evidence>
<feature type="domain" description="Pus10-like C-terminal" evidence="5">
    <location>
        <begin position="314"/>
        <end position="366"/>
    </location>
</feature>
<dbReference type="PANTHER" id="PTHR21568:SF0">
    <property type="entry name" value="TRNA PSEUDOURIDINE SYNTHASE PUS10"/>
    <property type="match status" value="1"/>
</dbReference>
<dbReference type="Gene3D" id="3.30.70.2510">
    <property type="match status" value="1"/>
</dbReference>
<sequence length="366" mass="38613">MRGGKKQKQPDRQTRSNSEARGSPAVGRCATAPAPSPEPFFRGFSADKIRFEVKYVEKNANKGTLQRSQGSAAGTAAAVAAAHEFSFGCLVVLVAAPSSSSSIPREASLHLSPCLETPSSRRMAAAQTHETAVVLAEEASSCCWRCKLRQTGCTDIRRYELFGEGAPFRHGPPGQKLEVEVSAESSAGSELLPGGVAGSSCFDVELLLALLRCSTACLASFHAKQQPHDRQLAADASFPDWAPPEACGLHAFVRCAVHEGAPCGASWGPPGAAEPSQKEDRAASQAAAAASTSRGGACLGLLKGLSCELRCLLVTGRYTKFSRALSQAEWCVDGQRKLNMSVEEALGIPLQRLFGAQSFKFMAAGR</sequence>
<dbReference type="InterPro" id="IPR039894">
    <property type="entry name" value="Pus10-like"/>
</dbReference>
<dbReference type="VEuPathDB" id="ToxoDB:LOC34624097"/>
<dbReference type="GO" id="GO:0031119">
    <property type="term" value="P:tRNA pseudouridine synthesis"/>
    <property type="evidence" value="ECO:0007669"/>
    <property type="project" value="TreeGrafter"/>
</dbReference>
<dbReference type="EC" id="5.4.99.25" evidence="1"/>
<keyword evidence="3" id="KW-0413">Isomerase</keyword>
<dbReference type="EMBL" id="JROU02002142">
    <property type="protein sequence ID" value="OEH74068.1"/>
    <property type="molecule type" value="Genomic_DNA"/>
</dbReference>
<name>A0A1D3CSA0_9EIME</name>
<dbReference type="VEuPathDB" id="ToxoDB:cyc_08342"/>
<evidence type="ECO:0000256" key="4">
    <source>
        <dbReference type="SAM" id="MobiDB-lite"/>
    </source>
</evidence>
<protein>
    <recommendedName>
        <fullName evidence="1">tRNA pseudouridine(55) synthase</fullName>
        <ecNumber evidence="1">5.4.99.25</ecNumber>
    </recommendedName>
</protein>
<dbReference type="AlphaFoldDB" id="A0A1D3CSA0"/>